<evidence type="ECO:0000256" key="2">
    <source>
        <dbReference type="RuleBase" id="RU003749"/>
    </source>
</evidence>
<name>A0A917XHR3_9ACTN</name>
<dbReference type="Gene3D" id="3.30.750.24">
    <property type="entry name" value="STAS domain"/>
    <property type="match status" value="1"/>
</dbReference>
<reference evidence="4" key="2">
    <citation type="submission" date="2020-09" db="EMBL/GenBank/DDBJ databases">
        <authorList>
            <person name="Sun Q."/>
            <person name="Zhou Y."/>
        </authorList>
    </citation>
    <scope>NUCLEOTIDE SEQUENCE</scope>
    <source>
        <strain evidence="4">CGMCC 4.7110</strain>
    </source>
</reference>
<evidence type="ECO:0000313" key="5">
    <source>
        <dbReference type="Proteomes" id="UP000653411"/>
    </source>
</evidence>
<sequence length="145" mass="15593">MEGAERPFRATRRLDFALSMAENHPGSATYRTTRTDGGATVVTLHGELDLLAVPVLSAALDNLTSGARPDLVLDLSTVSFIDCSGLSLLCRARNRVRYRVGRLRLVTPDDGIPRLLRRTGLGDTFELYCGLPEALAGKQVPGAVA</sequence>
<dbReference type="NCBIfam" id="TIGR00377">
    <property type="entry name" value="ant_ant_sig"/>
    <property type="match status" value="1"/>
</dbReference>
<protein>
    <recommendedName>
        <fullName evidence="2">Anti-sigma factor antagonist</fullName>
    </recommendedName>
</protein>
<dbReference type="PROSITE" id="PS50801">
    <property type="entry name" value="STAS"/>
    <property type="match status" value="1"/>
</dbReference>
<comment type="caution">
    <text evidence="4">The sequence shown here is derived from an EMBL/GenBank/DDBJ whole genome shotgun (WGS) entry which is preliminary data.</text>
</comment>
<organism evidence="4 5">
    <name type="scientific">Streptomyces fuscichromogenes</name>
    <dbReference type="NCBI Taxonomy" id="1324013"/>
    <lineage>
        <taxon>Bacteria</taxon>
        <taxon>Bacillati</taxon>
        <taxon>Actinomycetota</taxon>
        <taxon>Actinomycetes</taxon>
        <taxon>Kitasatosporales</taxon>
        <taxon>Streptomycetaceae</taxon>
        <taxon>Streptomyces</taxon>
    </lineage>
</organism>
<evidence type="ECO:0000256" key="1">
    <source>
        <dbReference type="ARBA" id="ARBA00009013"/>
    </source>
</evidence>
<dbReference type="SUPFAM" id="SSF52091">
    <property type="entry name" value="SpoIIaa-like"/>
    <property type="match status" value="1"/>
</dbReference>
<dbReference type="Pfam" id="PF01740">
    <property type="entry name" value="STAS"/>
    <property type="match status" value="1"/>
</dbReference>
<dbReference type="PANTHER" id="PTHR33495">
    <property type="entry name" value="ANTI-SIGMA FACTOR ANTAGONIST TM_1081-RELATED-RELATED"/>
    <property type="match status" value="1"/>
</dbReference>
<dbReference type="AlphaFoldDB" id="A0A917XHR3"/>
<keyword evidence="5" id="KW-1185">Reference proteome</keyword>
<dbReference type="PANTHER" id="PTHR33495:SF2">
    <property type="entry name" value="ANTI-SIGMA FACTOR ANTAGONIST TM_1081-RELATED"/>
    <property type="match status" value="1"/>
</dbReference>
<proteinExistence type="inferred from homology"/>
<accession>A0A917XHR3</accession>
<evidence type="ECO:0000313" key="4">
    <source>
        <dbReference type="EMBL" id="GGN26975.1"/>
    </source>
</evidence>
<dbReference type="InterPro" id="IPR003658">
    <property type="entry name" value="Anti-sigma_ant"/>
</dbReference>
<dbReference type="CDD" id="cd07043">
    <property type="entry name" value="STAS_anti-anti-sigma_factors"/>
    <property type="match status" value="1"/>
</dbReference>
<dbReference type="Proteomes" id="UP000653411">
    <property type="component" value="Unassembled WGS sequence"/>
</dbReference>
<reference evidence="4" key="1">
    <citation type="journal article" date="2014" name="Int. J. Syst. Evol. Microbiol.">
        <title>Complete genome sequence of Corynebacterium casei LMG S-19264T (=DSM 44701T), isolated from a smear-ripened cheese.</title>
        <authorList>
            <consortium name="US DOE Joint Genome Institute (JGI-PGF)"/>
            <person name="Walter F."/>
            <person name="Albersmeier A."/>
            <person name="Kalinowski J."/>
            <person name="Ruckert C."/>
        </authorList>
    </citation>
    <scope>NUCLEOTIDE SEQUENCE</scope>
    <source>
        <strain evidence="4">CGMCC 4.7110</strain>
    </source>
</reference>
<gene>
    <name evidence="4" type="ORF">GCM10011578_061840</name>
</gene>
<dbReference type="EMBL" id="BMML01000016">
    <property type="protein sequence ID" value="GGN26975.1"/>
    <property type="molecule type" value="Genomic_DNA"/>
</dbReference>
<dbReference type="InterPro" id="IPR036513">
    <property type="entry name" value="STAS_dom_sf"/>
</dbReference>
<feature type="domain" description="STAS" evidence="3">
    <location>
        <begin position="29"/>
        <end position="138"/>
    </location>
</feature>
<dbReference type="GO" id="GO:0043856">
    <property type="term" value="F:anti-sigma factor antagonist activity"/>
    <property type="evidence" value="ECO:0007669"/>
    <property type="project" value="InterPro"/>
</dbReference>
<comment type="similarity">
    <text evidence="1 2">Belongs to the anti-sigma-factor antagonist family.</text>
</comment>
<dbReference type="InterPro" id="IPR002645">
    <property type="entry name" value="STAS_dom"/>
</dbReference>
<evidence type="ECO:0000259" key="3">
    <source>
        <dbReference type="PROSITE" id="PS50801"/>
    </source>
</evidence>